<keyword evidence="2" id="KW-0812">Transmembrane</keyword>
<dbReference type="EMBL" id="PCXF01000080">
    <property type="protein sequence ID" value="PIR27088.1"/>
    <property type="molecule type" value="Genomic_DNA"/>
</dbReference>
<proteinExistence type="predicted"/>
<evidence type="ECO:0000313" key="4">
    <source>
        <dbReference type="Proteomes" id="UP000231154"/>
    </source>
</evidence>
<sequence>MSRRNRHKKKKKLKLQKKISQFAAAGKESPAEPEQIQTTGESAVQQAPVESEESESIIDTPTRKLIAKDVRMIIITLLGLAVILVAVKTLQLKTGYINSFGDWLYKITNIQTM</sequence>
<dbReference type="AlphaFoldDB" id="A0A2H0PYJ6"/>
<keyword evidence="2" id="KW-0472">Membrane</keyword>
<organism evidence="3 4">
    <name type="scientific">Candidatus Berkelbacteria bacterium CG11_big_fil_rev_8_21_14_0_20_42_15</name>
    <dbReference type="NCBI Taxonomy" id="1974517"/>
    <lineage>
        <taxon>Bacteria</taxon>
        <taxon>Candidatus Berkelbacteria</taxon>
    </lineage>
</organism>
<accession>A0A2H0PYJ6</accession>
<dbReference type="Proteomes" id="UP000231154">
    <property type="component" value="Unassembled WGS sequence"/>
</dbReference>
<protein>
    <submittedName>
        <fullName evidence="3">Uncharacterized protein</fullName>
    </submittedName>
</protein>
<gene>
    <name evidence="3" type="ORF">COV40_02750</name>
</gene>
<evidence type="ECO:0000256" key="1">
    <source>
        <dbReference type="SAM" id="MobiDB-lite"/>
    </source>
</evidence>
<name>A0A2H0PYJ6_9BACT</name>
<keyword evidence="2" id="KW-1133">Transmembrane helix</keyword>
<evidence type="ECO:0000256" key="2">
    <source>
        <dbReference type="SAM" id="Phobius"/>
    </source>
</evidence>
<feature type="compositionally biased region" description="Polar residues" evidence="1">
    <location>
        <begin position="35"/>
        <end position="45"/>
    </location>
</feature>
<reference evidence="3 4" key="1">
    <citation type="submission" date="2017-09" db="EMBL/GenBank/DDBJ databases">
        <title>Depth-based differentiation of microbial function through sediment-hosted aquifers and enrichment of novel symbionts in the deep terrestrial subsurface.</title>
        <authorList>
            <person name="Probst A.J."/>
            <person name="Ladd B."/>
            <person name="Jarett J.K."/>
            <person name="Geller-Mcgrath D.E."/>
            <person name="Sieber C.M."/>
            <person name="Emerson J.B."/>
            <person name="Anantharaman K."/>
            <person name="Thomas B.C."/>
            <person name="Malmstrom R."/>
            <person name="Stieglmeier M."/>
            <person name="Klingl A."/>
            <person name="Woyke T."/>
            <person name="Ryan C.M."/>
            <person name="Banfield J.F."/>
        </authorList>
    </citation>
    <scope>NUCLEOTIDE SEQUENCE [LARGE SCALE GENOMIC DNA]</scope>
    <source>
        <strain evidence="3">CG11_big_fil_rev_8_21_14_0_20_42_15</strain>
    </source>
</reference>
<comment type="caution">
    <text evidence="3">The sequence shown here is derived from an EMBL/GenBank/DDBJ whole genome shotgun (WGS) entry which is preliminary data.</text>
</comment>
<feature type="region of interest" description="Disordered" evidence="1">
    <location>
        <begin position="23"/>
        <end position="56"/>
    </location>
</feature>
<evidence type="ECO:0000313" key="3">
    <source>
        <dbReference type="EMBL" id="PIR27088.1"/>
    </source>
</evidence>
<feature type="transmembrane region" description="Helical" evidence="2">
    <location>
        <begin position="72"/>
        <end position="90"/>
    </location>
</feature>